<feature type="domain" description="Sigma 54 modulation/S30EA ribosomal protein C-terminal" evidence="4">
    <location>
        <begin position="123"/>
        <end position="176"/>
    </location>
</feature>
<dbReference type="InterPro" id="IPR050574">
    <property type="entry name" value="HPF/YfiA_ribosome-assoc"/>
</dbReference>
<evidence type="ECO:0000256" key="1">
    <source>
        <dbReference type="ARBA" id="ARBA00022490"/>
    </source>
</evidence>
<dbReference type="PANTHER" id="PTHR33231">
    <property type="entry name" value="30S RIBOSOMAL PROTEIN"/>
    <property type="match status" value="1"/>
</dbReference>
<dbReference type="InterPro" id="IPR003489">
    <property type="entry name" value="RHF/RaiA"/>
</dbReference>
<keyword evidence="1 3" id="KW-0963">Cytoplasm</keyword>
<evidence type="ECO:0000313" key="6">
    <source>
        <dbReference type="Proteomes" id="UP000611762"/>
    </source>
</evidence>
<evidence type="ECO:0000259" key="4">
    <source>
        <dbReference type="Pfam" id="PF16321"/>
    </source>
</evidence>
<dbReference type="Gene3D" id="3.30.505.50">
    <property type="entry name" value="Sigma 54 modulation/S30EA ribosomal protein, C-terminal domain"/>
    <property type="match status" value="1"/>
</dbReference>
<dbReference type="FunFam" id="3.30.505.50:FF:000001">
    <property type="entry name" value="Ribosome hibernation promoting factor"/>
    <property type="match status" value="1"/>
</dbReference>
<evidence type="ECO:0000256" key="2">
    <source>
        <dbReference type="ARBA" id="ARBA00022845"/>
    </source>
</evidence>
<comment type="subcellular location">
    <subcellularLocation>
        <location evidence="3">Cytoplasm</location>
    </subcellularLocation>
</comment>
<dbReference type="Gene3D" id="3.30.160.100">
    <property type="entry name" value="Ribosome hibernation promotion factor-like"/>
    <property type="match status" value="1"/>
</dbReference>
<comment type="subunit">
    <text evidence="3">Interacts with 100S ribosomes.</text>
</comment>
<dbReference type="Pfam" id="PF02482">
    <property type="entry name" value="Ribosomal_S30AE"/>
    <property type="match status" value="1"/>
</dbReference>
<comment type="caution">
    <text evidence="5">The sequence shown here is derived from an EMBL/GenBank/DDBJ whole genome shotgun (WGS) entry which is preliminary data.</text>
</comment>
<dbReference type="Pfam" id="PF16321">
    <property type="entry name" value="Ribosom_S30AE_C"/>
    <property type="match status" value="1"/>
</dbReference>
<keyword evidence="2 3" id="KW-0810">Translation regulation</keyword>
<dbReference type="HAMAP" id="MF_00839">
    <property type="entry name" value="HPF"/>
    <property type="match status" value="1"/>
</dbReference>
<proteinExistence type="inferred from homology"/>
<dbReference type="InterPro" id="IPR034694">
    <property type="entry name" value="HPF_long/plastid"/>
</dbReference>
<comment type="function">
    <text evidence="3">Required for dimerization of active 70S ribosomes into 100S ribosomes in stationary phase; 100S ribosomes are translationally inactive and sometimes present during exponential growth.</text>
</comment>
<evidence type="ECO:0000256" key="3">
    <source>
        <dbReference type="HAMAP-Rule" id="MF_00839"/>
    </source>
</evidence>
<keyword evidence="6" id="KW-1185">Reference proteome</keyword>
<dbReference type="CDD" id="cd00552">
    <property type="entry name" value="RaiA"/>
    <property type="match status" value="1"/>
</dbReference>
<dbReference type="InterPro" id="IPR032528">
    <property type="entry name" value="Ribosom_S30AE_C"/>
</dbReference>
<accession>A0A926DPS8</accession>
<dbReference type="PANTHER" id="PTHR33231:SF1">
    <property type="entry name" value="30S RIBOSOMAL PROTEIN"/>
    <property type="match status" value="1"/>
</dbReference>
<dbReference type="Proteomes" id="UP000611762">
    <property type="component" value="Unassembled WGS sequence"/>
</dbReference>
<dbReference type="GO" id="GO:0022627">
    <property type="term" value="C:cytosolic small ribosomal subunit"/>
    <property type="evidence" value="ECO:0007669"/>
    <property type="project" value="TreeGrafter"/>
</dbReference>
<dbReference type="InterPro" id="IPR038416">
    <property type="entry name" value="Ribosom_S30AE_C_sf"/>
</dbReference>
<reference evidence="5" key="1">
    <citation type="submission" date="2020-08" db="EMBL/GenBank/DDBJ databases">
        <title>Genome public.</title>
        <authorList>
            <person name="Liu C."/>
            <person name="Sun Q."/>
        </authorList>
    </citation>
    <scope>NUCLEOTIDE SEQUENCE</scope>
    <source>
        <strain evidence="5">H8</strain>
    </source>
</reference>
<protein>
    <recommendedName>
        <fullName evidence="3">Ribosome hibernation promoting factor</fullName>
        <shortName evidence="3">HPF</shortName>
    </recommendedName>
</protein>
<dbReference type="AlphaFoldDB" id="A0A926DPS8"/>
<sequence>MKITITGKQIGLTDALKARVEDRFSKLDRYFYKDTEAFVTLSVQREDQVVEATIHSGSLMLRVEETTTDMYTSIDNAVDILERQLRRNKTRLEKKMKKEYVENVAFDKILDYPENSTEPEGDIKIVRSKKIESKPMTPEEAVLQMELIGHNFFIFTNGETGEANVVYRRKKGDYGLIEVD</sequence>
<dbReference type="NCBIfam" id="TIGR00741">
    <property type="entry name" value="yfiA"/>
    <property type="match status" value="1"/>
</dbReference>
<comment type="similarity">
    <text evidence="3">Belongs to the HPF/YfiA ribosome-associated protein family. Long HPF subfamily.</text>
</comment>
<dbReference type="InterPro" id="IPR036567">
    <property type="entry name" value="RHF-like"/>
</dbReference>
<dbReference type="GO" id="GO:0043024">
    <property type="term" value="F:ribosomal small subunit binding"/>
    <property type="evidence" value="ECO:0007669"/>
    <property type="project" value="TreeGrafter"/>
</dbReference>
<dbReference type="RefSeq" id="WP_249313828.1">
    <property type="nucleotide sequence ID" value="NZ_JACRSU010000006.1"/>
</dbReference>
<dbReference type="GO" id="GO:0045900">
    <property type="term" value="P:negative regulation of translational elongation"/>
    <property type="evidence" value="ECO:0007669"/>
    <property type="project" value="TreeGrafter"/>
</dbReference>
<evidence type="ECO:0000313" key="5">
    <source>
        <dbReference type="EMBL" id="MBC8541843.1"/>
    </source>
</evidence>
<dbReference type="EMBL" id="JACRSU010000006">
    <property type="protein sequence ID" value="MBC8541843.1"/>
    <property type="molecule type" value="Genomic_DNA"/>
</dbReference>
<organism evidence="5 6">
    <name type="scientific">Congzhengia minquanensis</name>
    <dbReference type="NCBI Taxonomy" id="2763657"/>
    <lineage>
        <taxon>Bacteria</taxon>
        <taxon>Bacillati</taxon>
        <taxon>Bacillota</taxon>
        <taxon>Clostridia</taxon>
        <taxon>Eubacteriales</taxon>
        <taxon>Oscillospiraceae</taxon>
        <taxon>Congzhengia</taxon>
    </lineage>
</organism>
<gene>
    <name evidence="5" type="primary">raiA</name>
    <name evidence="3" type="synonym">hpf</name>
    <name evidence="5" type="ORF">H8698_12745</name>
</gene>
<name>A0A926DPS8_9FIRM</name>
<dbReference type="SUPFAM" id="SSF69754">
    <property type="entry name" value="Ribosome binding protein Y (YfiA homologue)"/>
    <property type="match status" value="1"/>
</dbReference>